<comment type="caution">
    <text evidence="3">The sequence shown here is derived from an EMBL/GenBank/DDBJ whole genome shotgun (WGS) entry which is preliminary data.</text>
</comment>
<organism evidence="3 4">
    <name type="scientific">Lentinula lateritia</name>
    <dbReference type="NCBI Taxonomy" id="40482"/>
    <lineage>
        <taxon>Eukaryota</taxon>
        <taxon>Fungi</taxon>
        <taxon>Dikarya</taxon>
        <taxon>Basidiomycota</taxon>
        <taxon>Agaricomycotina</taxon>
        <taxon>Agaricomycetes</taxon>
        <taxon>Agaricomycetidae</taxon>
        <taxon>Agaricales</taxon>
        <taxon>Marasmiineae</taxon>
        <taxon>Omphalotaceae</taxon>
        <taxon>Lentinula</taxon>
    </lineage>
</organism>
<feature type="compositionally biased region" description="Low complexity" evidence="2">
    <location>
        <begin position="929"/>
        <end position="944"/>
    </location>
</feature>
<evidence type="ECO:0000256" key="2">
    <source>
        <dbReference type="SAM" id="MobiDB-lite"/>
    </source>
</evidence>
<feature type="compositionally biased region" description="Low complexity" evidence="2">
    <location>
        <begin position="709"/>
        <end position="719"/>
    </location>
</feature>
<feature type="region of interest" description="Disordered" evidence="2">
    <location>
        <begin position="487"/>
        <end position="532"/>
    </location>
</feature>
<dbReference type="EMBL" id="JANVFS010000004">
    <property type="protein sequence ID" value="KAJ4492681.1"/>
    <property type="molecule type" value="Genomic_DNA"/>
</dbReference>
<proteinExistence type="predicted"/>
<sequence>MGCHRCVTCHKMLRRWFIRFPGFVRRYTNEDIFEPYQEYTSPPPPPPLTSLSTLHNLLKTLTPSTYPTTRTLLLDLLSPSIALPIPPSPLFLSAALMAFHPSLSLTSSARISDFQLWFSYYPPLHPAPLSLLHTHLKSTPQTSLPFYTTLSLLLARKGYISFSNTHLLPSISRYSPSNFLEFYHSYESSIHTYFSTLKSPTGLRKTLSITRSIAIRFLAEAGHLSLATSLLSPKYPFTLHPKTHSILLSRLLASPPSPTRDLHIAKLRSTTRGVHTKWKSPRKQSNTPKETETLRYISRALLSPNPRDFPSTNDLVSFFTLYISLHSSPPSSRNAITLLHTHTLRLSPIPLRAISHLLFAHMVLLFRLGTRSPSSSPPLPSLGPSALRALLDLFLKHFHIHGVSVPTMLQYTSTTEDDSSDSDSSSFYLSTLSSLPTPTSPYPLLPKLFPSRLHISLIWQSLAHLAPSHHALIELYNELIHYASPQPQVHSESQVQSQQIPTTTSSSSPDLQTPKSWTSRSHRLPSTPSTPYPPLQWHSHAHPSPIIAECFTPFIIKLMHASTYPTSPLPSPTPTPTPTSILRTLLSLSLSPTIYHYTEMARWWAWQGHESKVWIVLDRLESEGGGVALERGGGGEGGGVGGSGGGGVPVEGRGVGGRQSGGTIHKDHQVLHAMTSEDSVQNRENRESLYLFQSAPTSPPSPAPPPLPLSLNADSNSPSNPTPNPTPLPPPDLPFYIALMRAFLSSPNYSSASPSPPSSPTPSPSLSSSPSSSSSTPSSSSSPSSPSSSPSPSPSLPPYPPTSPYPGTLRRLSALSRLWTHMELRFGRAYLLEQLGISTGIGSGVSRGGVGSGGVSRVGTGVGSGRRSGGSGSPRVEDDDTIDDDDHGDRDRDGNSTSTHTPHTPNPYLSKAVSNWRALASIPSPRTLSGISPVSPRTSSSIPPRSHERRT</sequence>
<feature type="region of interest" description="Disordered" evidence="2">
    <location>
        <begin position="693"/>
        <end position="733"/>
    </location>
</feature>
<feature type="compositionally biased region" description="Low complexity" evidence="2">
    <location>
        <begin position="895"/>
        <end position="907"/>
    </location>
</feature>
<feature type="compositionally biased region" description="Low complexity" evidence="2">
    <location>
        <begin position="487"/>
        <end position="514"/>
    </location>
</feature>
<feature type="compositionally biased region" description="Gly residues" evidence="2">
    <location>
        <begin position="630"/>
        <end position="660"/>
    </location>
</feature>
<dbReference type="PANTHER" id="PTHR13037:SF24">
    <property type="entry name" value="POLYCOMB PROTEIN PCL-RELATED"/>
    <property type="match status" value="1"/>
</dbReference>
<reference evidence="3" key="1">
    <citation type="submission" date="2022-08" db="EMBL/GenBank/DDBJ databases">
        <authorList>
            <consortium name="DOE Joint Genome Institute"/>
            <person name="Min B."/>
            <person name="Riley R."/>
            <person name="Sierra-Patev S."/>
            <person name="Naranjo-Ortiz M."/>
            <person name="Looney B."/>
            <person name="Konkel Z."/>
            <person name="Slot J.C."/>
            <person name="Sakamoto Y."/>
            <person name="Steenwyk J.L."/>
            <person name="Rokas A."/>
            <person name="Carro J."/>
            <person name="Camarero S."/>
            <person name="Ferreira P."/>
            <person name="Molpeceres G."/>
            <person name="Ruiz-Duenas F.J."/>
            <person name="Serrano A."/>
            <person name="Henrissat B."/>
            <person name="Drula E."/>
            <person name="Hughes K.W."/>
            <person name="Mata J.L."/>
            <person name="Ishikawa N.K."/>
            <person name="Vargas-Isla R."/>
            <person name="Ushijima S."/>
            <person name="Smith C.A."/>
            <person name="Ahrendt S."/>
            <person name="Andreopoulos W."/>
            <person name="He G."/>
            <person name="Labutti K."/>
            <person name="Lipzen A."/>
            <person name="Ng V."/>
            <person name="Sandor L."/>
            <person name="Barry K."/>
            <person name="Martinez A.T."/>
            <person name="Xiao Y."/>
            <person name="Gibbons J.G."/>
            <person name="Terashima K."/>
            <person name="Hibbett D.S."/>
            <person name="Grigoriev I.V."/>
        </authorList>
    </citation>
    <scope>NUCLEOTIDE SEQUENCE</scope>
    <source>
        <strain evidence="3">Sp2 HRB7682 ss15</strain>
    </source>
</reference>
<feature type="compositionally biased region" description="Pro residues" evidence="2">
    <location>
        <begin position="720"/>
        <end position="733"/>
    </location>
</feature>
<dbReference type="PANTHER" id="PTHR13037">
    <property type="entry name" value="FORMIN"/>
    <property type="match status" value="1"/>
</dbReference>
<accession>A0A9W9DZH2</accession>
<feature type="compositionally biased region" description="Pro residues" evidence="2">
    <location>
        <begin position="697"/>
        <end position="708"/>
    </location>
</feature>
<feature type="region of interest" description="Disordered" evidence="2">
    <location>
        <begin position="630"/>
        <end position="664"/>
    </location>
</feature>
<dbReference type="AlphaFoldDB" id="A0A9W9DZH2"/>
<feature type="region of interest" description="Disordered" evidence="2">
    <location>
        <begin position="747"/>
        <end position="804"/>
    </location>
</feature>
<feature type="region of interest" description="Disordered" evidence="2">
    <location>
        <begin position="842"/>
        <end position="951"/>
    </location>
</feature>
<dbReference type="Proteomes" id="UP001150238">
    <property type="component" value="Unassembled WGS sequence"/>
</dbReference>
<feature type="compositionally biased region" description="Pro residues" evidence="2">
    <location>
        <begin position="789"/>
        <end position="804"/>
    </location>
</feature>
<feature type="compositionally biased region" description="Acidic residues" evidence="2">
    <location>
        <begin position="877"/>
        <end position="886"/>
    </location>
</feature>
<reference evidence="3" key="2">
    <citation type="journal article" date="2023" name="Proc. Natl. Acad. Sci. U.S.A.">
        <title>A global phylogenomic analysis of the shiitake genus Lentinula.</title>
        <authorList>
            <person name="Sierra-Patev S."/>
            <person name="Min B."/>
            <person name="Naranjo-Ortiz M."/>
            <person name="Looney B."/>
            <person name="Konkel Z."/>
            <person name="Slot J.C."/>
            <person name="Sakamoto Y."/>
            <person name="Steenwyk J.L."/>
            <person name="Rokas A."/>
            <person name="Carro J."/>
            <person name="Camarero S."/>
            <person name="Ferreira P."/>
            <person name="Molpeceres G."/>
            <person name="Ruiz-Duenas F.J."/>
            <person name="Serrano A."/>
            <person name="Henrissat B."/>
            <person name="Drula E."/>
            <person name="Hughes K.W."/>
            <person name="Mata J.L."/>
            <person name="Ishikawa N.K."/>
            <person name="Vargas-Isla R."/>
            <person name="Ushijima S."/>
            <person name="Smith C.A."/>
            <person name="Donoghue J."/>
            <person name="Ahrendt S."/>
            <person name="Andreopoulos W."/>
            <person name="He G."/>
            <person name="LaButti K."/>
            <person name="Lipzen A."/>
            <person name="Ng V."/>
            <person name="Riley R."/>
            <person name="Sandor L."/>
            <person name="Barry K."/>
            <person name="Martinez A.T."/>
            <person name="Xiao Y."/>
            <person name="Gibbons J.G."/>
            <person name="Terashima K."/>
            <person name="Grigoriev I.V."/>
            <person name="Hibbett D."/>
        </authorList>
    </citation>
    <scope>NUCLEOTIDE SEQUENCE</scope>
    <source>
        <strain evidence="3">Sp2 HRB7682 ss15</strain>
    </source>
</reference>
<feature type="compositionally biased region" description="Gly residues" evidence="2">
    <location>
        <begin position="842"/>
        <end position="872"/>
    </location>
</feature>
<evidence type="ECO:0000313" key="4">
    <source>
        <dbReference type="Proteomes" id="UP001150238"/>
    </source>
</evidence>
<name>A0A9W9DZH2_9AGAR</name>
<keyword evidence="1" id="KW-0945">Host-virus interaction</keyword>
<gene>
    <name evidence="3" type="ORF">C8J55DRAFT_585365</name>
</gene>
<evidence type="ECO:0000256" key="1">
    <source>
        <dbReference type="ARBA" id="ARBA00022581"/>
    </source>
</evidence>
<evidence type="ECO:0000313" key="3">
    <source>
        <dbReference type="EMBL" id="KAJ4492681.1"/>
    </source>
</evidence>
<feature type="compositionally biased region" description="Low complexity" evidence="2">
    <location>
        <begin position="764"/>
        <end position="788"/>
    </location>
</feature>
<protein>
    <submittedName>
        <fullName evidence="3">Uncharacterized protein</fullName>
    </submittedName>
</protein>
<feature type="compositionally biased region" description="Pro residues" evidence="2">
    <location>
        <begin position="754"/>
        <end position="763"/>
    </location>
</feature>